<organism evidence="2">
    <name type="scientific">Timema californicum</name>
    <name type="common">California timema</name>
    <name type="synonym">Walking stick</name>
    <dbReference type="NCBI Taxonomy" id="61474"/>
    <lineage>
        <taxon>Eukaryota</taxon>
        <taxon>Metazoa</taxon>
        <taxon>Ecdysozoa</taxon>
        <taxon>Arthropoda</taxon>
        <taxon>Hexapoda</taxon>
        <taxon>Insecta</taxon>
        <taxon>Pterygota</taxon>
        <taxon>Neoptera</taxon>
        <taxon>Polyneoptera</taxon>
        <taxon>Phasmatodea</taxon>
        <taxon>Timematodea</taxon>
        <taxon>Timematoidea</taxon>
        <taxon>Timematidae</taxon>
        <taxon>Timema</taxon>
    </lineage>
</organism>
<reference evidence="2" key="1">
    <citation type="submission" date="2020-11" db="EMBL/GenBank/DDBJ databases">
        <authorList>
            <person name="Tran Van P."/>
        </authorList>
    </citation>
    <scope>NUCLEOTIDE SEQUENCE</scope>
</reference>
<name>A0A7R9JD42_TIMCA</name>
<protein>
    <submittedName>
        <fullName evidence="2">(California timema) hypothetical protein</fullName>
    </submittedName>
</protein>
<dbReference type="AlphaFoldDB" id="A0A7R9JD42"/>
<evidence type="ECO:0000256" key="1">
    <source>
        <dbReference type="SAM" id="MobiDB-lite"/>
    </source>
</evidence>
<feature type="region of interest" description="Disordered" evidence="1">
    <location>
        <begin position="155"/>
        <end position="176"/>
    </location>
</feature>
<feature type="region of interest" description="Disordered" evidence="1">
    <location>
        <begin position="107"/>
        <end position="130"/>
    </location>
</feature>
<dbReference type="EMBL" id="OE185026">
    <property type="protein sequence ID" value="CAD7577041.1"/>
    <property type="molecule type" value="Genomic_DNA"/>
</dbReference>
<gene>
    <name evidence="2" type="ORF">TCMB3V08_LOCUS9597</name>
</gene>
<proteinExistence type="predicted"/>
<accession>A0A7R9JD42</accession>
<feature type="compositionally biased region" description="Polar residues" evidence="1">
    <location>
        <begin position="165"/>
        <end position="176"/>
    </location>
</feature>
<sequence>MNHFERASLSTSDRDSNLDIPVIGSLSSCESSALDHVAAEAGTTHLSIFRPPPTFPVYCLAVGIKKDLLKEVLPHLREERGENHLEGKNTLSTPDWNSNLDLPIIASPVQRQKRKPPAPSCSTVIHRGPDDLRKSGVDQWVNCGTRQTIRRLAGLRRAPPPPKGSLTTAVLTPSGT</sequence>
<evidence type="ECO:0000313" key="2">
    <source>
        <dbReference type="EMBL" id="CAD7577041.1"/>
    </source>
</evidence>